<dbReference type="PANTHER" id="PTHR45436">
    <property type="entry name" value="SENSOR HISTIDINE KINASE YKOH"/>
    <property type="match status" value="1"/>
</dbReference>
<feature type="compositionally biased region" description="Low complexity" evidence="11">
    <location>
        <begin position="1"/>
        <end position="22"/>
    </location>
</feature>
<dbReference type="PRINTS" id="PR00344">
    <property type="entry name" value="BCTRLSENSOR"/>
</dbReference>
<keyword evidence="6 12" id="KW-0812">Transmembrane</keyword>
<evidence type="ECO:0000256" key="5">
    <source>
        <dbReference type="ARBA" id="ARBA00022679"/>
    </source>
</evidence>
<evidence type="ECO:0000256" key="2">
    <source>
        <dbReference type="ARBA" id="ARBA00004236"/>
    </source>
</evidence>
<evidence type="ECO:0000259" key="13">
    <source>
        <dbReference type="PROSITE" id="PS50109"/>
    </source>
</evidence>
<evidence type="ECO:0000256" key="3">
    <source>
        <dbReference type="ARBA" id="ARBA00012438"/>
    </source>
</evidence>
<dbReference type="AlphaFoldDB" id="A0A1G7BVR2"/>
<feature type="transmembrane region" description="Helical" evidence="12">
    <location>
        <begin position="198"/>
        <end position="216"/>
    </location>
</feature>
<dbReference type="Pfam" id="PF00512">
    <property type="entry name" value="HisKA"/>
    <property type="match status" value="1"/>
</dbReference>
<proteinExistence type="predicted"/>
<dbReference type="EC" id="2.7.13.3" evidence="3"/>
<comment type="subcellular location">
    <subcellularLocation>
        <location evidence="2">Cell membrane</location>
    </subcellularLocation>
</comment>
<evidence type="ECO:0000256" key="9">
    <source>
        <dbReference type="ARBA" id="ARBA00023012"/>
    </source>
</evidence>
<evidence type="ECO:0000256" key="4">
    <source>
        <dbReference type="ARBA" id="ARBA00022553"/>
    </source>
</evidence>
<evidence type="ECO:0000256" key="12">
    <source>
        <dbReference type="SAM" id="Phobius"/>
    </source>
</evidence>
<organism evidence="15 16">
    <name type="scientific">Nocardioides lianchengensis</name>
    <dbReference type="NCBI Taxonomy" id="1045774"/>
    <lineage>
        <taxon>Bacteria</taxon>
        <taxon>Bacillati</taxon>
        <taxon>Actinomycetota</taxon>
        <taxon>Actinomycetes</taxon>
        <taxon>Propionibacteriales</taxon>
        <taxon>Nocardioidaceae</taxon>
        <taxon>Nocardioides</taxon>
    </lineage>
</organism>
<comment type="catalytic activity">
    <reaction evidence="1">
        <text>ATP + protein L-histidine = ADP + protein N-phospho-L-histidine.</text>
        <dbReference type="EC" id="2.7.13.3"/>
    </reaction>
</comment>
<dbReference type="SUPFAM" id="SSF158472">
    <property type="entry name" value="HAMP domain-like"/>
    <property type="match status" value="1"/>
</dbReference>
<evidence type="ECO:0000256" key="8">
    <source>
        <dbReference type="ARBA" id="ARBA00022989"/>
    </source>
</evidence>
<dbReference type="CDD" id="cd06225">
    <property type="entry name" value="HAMP"/>
    <property type="match status" value="1"/>
</dbReference>
<dbReference type="SUPFAM" id="SSF47384">
    <property type="entry name" value="Homodimeric domain of signal transducing histidine kinase"/>
    <property type="match status" value="1"/>
</dbReference>
<feature type="region of interest" description="Disordered" evidence="11">
    <location>
        <begin position="491"/>
        <end position="513"/>
    </location>
</feature>
<keyword evidence="5" id="KW-0808">Transferase</keyword>
<feature type="domain" description="Histidine kinase" evidence="13">
    <location>
        <begin position="279"/>
        <end position="487"/>
    </location>
</feature>
<dbReference type="RefSeq" id="WP_090861011.1">
    <property type="nucleotide sequence ID" value="NZ_FMZM01000019.1"/>
</dbReference>
<reference evidence="15 16" key="1">
    <citation type="submission" date="2016-10" db="EMBL/GenBank/DDBJ databases">
        <authorList>
            <person name="de Groot N.N."/>
        </authorList>
    </citation>
    <scope>NUCLEOTIDE SEQUENCE [LARGE SCALE GENOMIC DNA]</scope>
    <source>
        <strain evidence="15 16">CGMCC 4.6858</strain>
    </source>
</reference>
<evidence type="ECO:0000256" key="7">
    <source>
        <dbReference type="ARBA" id="ARBA00022777"/>
    </source>
</evidence>
<dbReference type="InterPro" id="IPR005467">
    <property type="entry name" value="His_kinase_dom"/>
</dbReference>
<feature type="domain" description="HAMP" evidence="14">
    <location>
        <begin position="219"/>
        <end position="271"/>
    </location>
</feature>
<dbReference type="STRING" id="1045774.SAMN05421872_11934"/>
<dbReference type="GO" id="GO:0005886">
    <property type="term" value="C:plasma membrane"/>
    <property type="evidence" value="ECO:0007669"/>
    <property type="project" value="UniProtKB-SubCell"/>
</dbReference>
<dbReference type="SMART" id="SM00304">
    <property type="entry name" value="HAMP"/>
    <property type="match status" value="1"/>
</dbReference>
<dbReference type="Pfam" id="PF00672">
    <property type="entry name" value="HAMP"/>
    <property type="match status" value="1"/>
</dbReference>
<dbReference type="SUPFAM" id="SSF55874">
    <property type="entry name" value="ATPase domain of HSP90 chaperone/DNA topoisomerase II/histidine kinase"/>
    <property type="match status" value="1"/>
</dbReference>
<dbReference type="Gene3D" id="6.10.340.10">
    <property type="match status" value="1"/>
</dbReference>
<feature type="region of interest" description="Disordered" evidence="11">
    <location>
        <begin position="1"/>
        <end position="28"/>
    </location>
</feature>
<dbReference type="CDD" id="cd00082">
    <property type="entry name" value="HisKA"/>
    <property type="match status" value="1"/>
</dbReference>
<keyword evidence="4" id="KW-0597">Phosphoprotein</keyword>
<gene>
    <name evidence="15" type="ORF">SAMN05421872_11934</name>
</gene>
<evidence type="ECO:0000313" key="16">
    <source>
        <dbReference type="Proteomes" id="UP000199034"/>
    </source>
</evidence>
<evidence type="ECO:0000256" key="11">
    <source>
        <dbReference type="SAM" id="MobiDB-lite"/>
    </source>
</evidence>
<evidence type="ECO:0000256" key="1">
    <source>
        <dbReference type="ARBA" id="ARBA00000085"/>
    </source>
</evidence>
<evidence type="ECO:0000256" key="10">
    <source>
        <dbReference type="ARBA" id="ARBA00023136"/>
    </source>
</evidence>
<dbReference type="InterPro" id="IPR036097">
    <property type="entry name" value="HisK_dim/P_sf"/>
</dbReference>
<dbReference type="PROSITE" id="PS50885">
    <property type="entry name" value="HAMP"/>
    <property type="match status" value="1"/>
</dbReference>
<name>A0A1G7BVR2_9ACTN</name>
<dbReference type="OrthoDB" id="9786919at2"/>
<evidence type="ECO:0000259" key="14">
    <source>
        <dbReference type="PROSITE" id="PS50885"/>
    </source>
</evidence>
<dbReference type="Gene3D" id="1.10.287.130">
    <property type="match status" value="1"/>
</dbReference>
<keyword evidence="16" id="KW-1185">Reference proteome</keyword>
<keyword evidence="10 12" id="KW-0472">Membrane</keyword>
<dbReference type="EMBL" id="FMZM01000019">
    <property type="protein sequence ID" value="SDE31201.1"/>
    <property type="molecule type" value="Genomic_DNA"/>
</dbReference>
<dbReference type="PANTHER" id="PTHR45436:SF5">
    <property type="entry name" value="SENSOR HISTIDINE KINASE TRCS"/>
    <property type="match status" value="1"/>
</dbReference>
<evidence type="ECO:0000313" key="15">
    <source>
        <dbReference type="EMBL" id="SDE31201.1"/>
    </source>
</evidence>
<keyword evidence="8 12" id="KW-1133">Transmembrane helix</keyword>
<dbReference type="SMART" id="SM00388">
    <property type="entry name" value="HisKA"/>
    <property type="match status" value="1"/>
</dbReference>
<sequence length="513" mass="55106">MTTTMTTTAATGTTTTEPAPATRDARPLRSGVSVRVRITATVAALVLVALGAAGTIVYVIESQRLERQTAEAVDQELDEFGVLTDEGIDPGTGEPFESLQALQRLFMQRNVPDDDELLLGFNESRMLVFPDDPLAEDAAFLAEVRPLVSTGGSRRLDTPQGEVLVTSQPITQGDDTGALMVVVYLAEDRAELHDTMRTYATVAGLSLLLVTAAAFWQSGRLLAPLRTLRETAEEIGETDLSRRIPTSGNDDITALTHTVNGMLDRLEHAFTGQRQFLDDAGHELKTPLTVLRGHLELLDTGSPAEVEETRALLLDEVDRMSRLVGDLILLAKSDRPDFVTLADVELAPLTEDTFAKARALGDRDWQLDAAADATVQADAQRIAQALLQLADNAVKHTAPGDTVALGSSYDDGVARLWVRDTGSGVPAADRTKIFERFGRSAVPDGDEGFGLGLSIVRAIVDAHDGTVTVEDADPPGARFVIALPARPASGTTTLTFRPLQDRPTPEENLWPAS</sequence>
<accession>A0A1G7BVR2</accession>
<dbReference type="InterPro" id="IPR003594">
    <property type="entry name" value="HATPase_dom"/>
</dbReference>
<dbReference type="Gene3D" id="3.30.565.10">
    <property type="entry name" value="Histidine kinase-like ATPase, C-terminal domain"/>
    <property type="match status" value="1"/>
</dbReference>
<dbReference type="InterPro" id="IPR003661">
    <property type="entry name" value="HisK_dim/P_dom"/>
</dbReference>
<keyword evidence="9" id="KW-0902">Two-component regulatory system</keyword>
<dbReference type="Pfam" id="PF02518">
    <property type="entry name" value="HATPase_c"/>
    <property type="match status" value="1"/>
</dbReference>
<dbReference type="Proteomes" id="UP000199034">
    <property type="component" value="Unassembled WGS sequence"/>
</dbReference>
<dbReference type="CDD" id="cd00075">
    <property type="entry name" value="HATPase"/>
    <property type="match status" value="1"/>
</dbReference>
<dbReference type="InterPro" id="IPR036890">
    <property type="entry name" value="HATPase_C_sf"/>
</dbReference>
<protein>
    <recommendedName>
        <fullName evidence="3">histidine kinase</fullName>
        <ecNumber evidence="3">2.7.13.3</ecNumber>
    </recommendedName>
</protein>
<dbReference type="InterPro" id="IPR003660">
    <property type="entry name" value="HAMP_dom"/>
</dbReference>
<dbReference type="InterPro" id="IPR004358">
    <property type="entry name" value="Sig_transdc_His_kin-like_C"/>
</dbReference>
<evidence type="ECO:0000256" key="6">
    <source>
        <dbReference type="ARBA" id="ARBA00022692"/>
    </source>
</evidence>
<dbReference type="FunFam" id="1.10.287.130:FF:000001">
    <property type="entry name" value="Two-component sensor histidine kinase"/>
    <property type="match status" value="1"/>
</dbReference>
<dbReference type="SMART" id="SM00387">
    <property type="entry name" value="HATPase_c"/>
    <property type="match status" value="1"/>
</dbReference>
<keyword evidence="7 15" id="KW-0418">Kinase</keyword>
<feature type="transmembrane region" description="Helical" evidence="12">
    <location>
        <begin position="38"/>
        <end position="60"/>
    </location>
</feature>
<dbReference type="PROSITE" id="PS50109">
    <property type="entry name" value="HIS_KIN"/>
    <property type="match status" value="1"/>
</dbReference>
<dbReference type="GO" id="GO:0000155">
    <property type="term" value="F:phosphorelay sensor kinase activity"/>
    <property type="evidence" value="ECO:0007669"/>
    <property type="project" value="InterPro"/>
</dbReference>
<dbReference type="InterPro" id="IPR050428">
    <property type="entry name" value="TCS_sensor_his_kinase"/>
</dbReference>